<keyword evidence="2" id="KW-1185">Reference proteome</keyword>
<organism evidence="1 2">
    <name type="scientific">Arcicella aurantiaca</name>
    <dbReference type="NCBI Taxonomy" id="591202"/>
    <lineage>
        <taxon>Bacteria</taxon>
        <taxon>Pseudomonadati</taxon>
        <taxon>Bacteroidota</taxon>
        <taxon>Cytophagia</taxon>
        <taxon>Cytophagales</taxon>
        <taxon>Flectobacillaceae</taxon>
        <taxon>Arcicella</taxon>
    </lineage>
</organism>
<comment type="caution">
    <text evidence="1">The sequence shown here is derived from an EMBL/GenBank/DDBJ whole genome shotgun (WGS) entry which is preliminary data.</text>
</comment>
<proteinExistence type="predicted"/>
<dbReference type="EMBL" id="QGGO01000003">
    <property type="protein sequence ID" value="PWK28540.1"/>
    <property type="molecule type" value="Genomic_DNA"/>
</dbReference>
<dbReference type="Proteomes" id="UP000245489">
    <property type="component" value="Unassembled WGS sequence"/>
</dbReference>
<reference evidence="1 2" key="1">
    <citation type="submission" date="2018-05" db="EMBL/GenBank/DDBJ databases">
        <title>Genomic Encyclopedia of Archaeal and Bacterial Type Strains, Phase II (KMG-II): from individual species to whole genera.</title>
        <authorList>
            <person name="Goeker M."/>
        </authorList>
    </citation>
    <scope>NUCLEOTIDE SEQUENCE [LARGE SCALE GENOMIC DNA]</scope>
    <source>
        <strain evidence="1 2">DSM 22214</strain>
    </source>
</reference>
<protein>
    <submittedName>
        <fullName evidence="1">Uncharacterized protein</fullName>
    </submittedName>
</protein>
<gene>
    <name evidence="1" type="ORF">LV89_00744</name>
</gene>
<name>A0A316EEN6_9BACT</name>
<evidence type="ECO:0000313" key="2">
    <source>
        <dbReference type="Proteomes" id="UP000245489"/>
    </source>
</evidence>
<dbReference type="RefSeq" id="WP_109741530.1">
    <property type="nucleotide sequence ID" value="NZ_QGGO01000003.1"/>
</dbReference>
<sequence length="70" mass="8117">MKSIVITPQNNDELRAVSSFLKLLKIKSQILSDSQKEDIGLWTLMQEEKDSPILNKTEKVNFENWLRNGI</sequence>
<evidence type="ECO:0000313" key="1">
    <source>
        <dbReference type="EMBL" id="PWK28540.1"/>
    </source>
</evidence>
<accession>A0A316EEN6</accession>
<dbReference type="AlphaFoldDB" id="A0A316EEN6"/>